<organism evidence="1 2">
    <name type="scientific">Castanea mollissima</name>
    <name type="common">Chinese chestnut</name>
    <dbReference type="NCBI Taxonomy" id="60419"/>
    <lineage>
        <taxon>Eukaryota</taxon>
        <taxon>Viridiplantae</taxon>
        <taxon>Streptophyta</taxon>
        <taxon>Embryophyta</taxon>
        <taxon>Tracheophyta</taxon>
        <taxon>Spermatophyta</taxon>
        <taxon>Magnoliopsida</taxon>
        <taxon>eudicotyledons</taxon>
        <taxon>Gunneridae</taxon>
        <taxon>Pentapetalae</taxon>
        <taxon>rosids</taxon>
        <taxon>fabids</taxon>
        <taxon>Fagales</taxon>
        <taxon>Fagaceae</taxon>
        <taxon>Castanea</taxon>
    </lineage>
</organism>
<sequence length="80" mass="9021">MQEEEDIPSAKLRLACNSFNNFSGPTGFQNVTFLILSRCPGIKELLSAGYTIKKQIIESVWRNSRDSTKYNRSSCNILCS</sequence>
<proteinExistence type="predicted"/>
<evidence type="ECO:0000313" key="2">
    <source>
        <dbReference type="Proteomes" id="UP000737018"/>
    </source>
</evidence>
<keyword evidence="2" id="KW-1185">Reference proteome</keyword>
<comment type="caution">
    <text evidence="1">The sequence shown here is derived from an EMBL/GenBank/DDBJ whole genome shotgun (WGS) entry which is preliminary data.</text>
</comment>
<dbReference type="Proteomes" id="UP000737018">
    <property type="component" value="Unassembled WGS sequence"/>
</dbReference>
<reference evidence="1" key="1">
    <citation type="submission" date="2020-03" db="EMBL/GenBank/DDBJ databases">
        <title>Castanea mollissima Vanexum genome sequencing.</title>
        <authorList>
            <person name="Staton M."/>
        </authorList>
    </citation>
    <scope>NUCLEOTIDE SEQUENCE</scope>
    <source>
        <tissue evidence="1">Leaf</tissue>
    </source>
</reference>
<evidence type="ECO:0000313" key="1">
    <source>
        <dbReference type="EMBL" id="KAF3973671.1"/>
    </source>
</evidence>
<protein>
    <submittedName>
        <fullName evidence="1">Uncharacterized protein</fullName>
    </submittedName>
</protein>
<name>A0A8J4RI57_9ROSI</name>
<accession>A0A8J4RI57</accession>
<dbReference type="AlphaFoldDB" id="A0A8J4RI57"/>
<gene>
    <name evidence="1" type="ORF">CMV_002908</name>
</gene>
<dbReference type="EMBL" id="JRKL02000220">
    <property type="protein sequence ID" value="KAF3973671.1"/>
    <property type="molecule type" value="Genomic_DNA"/>
</dbReference>